<feature type="region of interest" description="Disordered" evidence="1">
    <location>
        <begin position="49"/>
        <end position="96"/>
    </location>
</feature>
<proteinExistence type="predicted"/>
<reference evidence="2 3" key="1">
    <citation type="submission" date="2020-10" db="EMBL/GenBank/DDBJ databases">
        <title>Plant Genome Project.</title>
        <authorList>
            <person name="Zhang R.-G."/>
        </authorList>
    </citation>
    <scope>NUCLEOTIDE SEQUENCE [LARGE SCALE GENOMIC DNA]</scope>
    <source>
        <strain evidence="2">FAFU-HL-1</strain>
        <tissue evidence="2">Leaf</tissue>
    </source>
</reference>
<evidence type="ECO:0000313" key="3">
    <source>
        <dbReference type="Proteomes" id="UP000657918"/>
    </source>
</evidence>
<evidence type="ECO:0000313" key="2">
    <source>
        <dbReference type="EMBL" id="KAF9685770.1"/>
    </source>
</evidence>
<accession>A0A835K9S8</accession>
<dbReference type="AlphaFoldDB" id="A0A835K9S8"/>
<organism evidence="2 3">
    <name type="scientific">Salix dunnii</name>
    <dbReference type="NCBI Taxonomy" id="1413687"/>
    <lineage>
        <taxon>Eukaryota</taxon>
        <taxon>Viridiplantae</taxon>
        <taxon>Streptophyta</taxon>
        <taxon>Embryophyta</taxon>
        <taxon>Tracheophyta</taxon>
        <taxon>Spermatophyta</taxon>
        <taxon>Magnoliopsida</taxon>
        <taxon>eudicotyledons</taxon>
        <taxon>Gunneridae</taxon>
        <taxon>Pentapetalae</taxon>
        <taxon>rosids</taxon>
        <taxon>fabids</taxon>
        <taxon>Malpighiales</taxon>
        <taxon>Salicaceae</taxon>
        <taxon>Saliceae</taxon>
        <taxon>Salix</taxon>
    </lineage>
</organism>
<evidence type="ECO:0000256" key="1">
    <source>
        <dbReference type="SAM" id="MobiDB-lite"/>
    </source>
</evidence>
<comment type="caution">
    <text evidence="2">The sequence shown here is derived from an EMBL/GenBank/DDBJ whole genome shotgun (WGS) entry which is preliminary data.</text>
</comment>
<feature type="compositionally biased region" description="Basic and acidic residues" evidence="1">
    <location>
        <begin position="61"/>
        <end position="96"/>
    </location>
</feature>
<gene>
    <name evidence="2" type="ORF">SADUNF_Sadunf03G0088500</name>
</gene>
<keyword evidence="3" id="KW-1185">Reference proteome</keyword>
<sequence>MSSKFVKNPRATVTTEIPESSGLLAGTSLTIHVPLESCKTEDLDFFTNRQQKPDGFSPKTLKKEQTRKSGLNRERPREISKNCGSKPEEYCRGRGEADDVEATVAFQERLRC</sequence>
<dbReference type="Proteomes" id="UP000657918">
    <property type="component" value="Unassembled WGS sequence"/>
</dbReference>
<name>A0A835K9S8_9ROSI</name>
<dbReference type="EMBL" id="JADGMS010000003">
    <property type="protein sequence ID" value="KAF9685770.1"/>
    <property type="molecule type" value="Genomic_DNA"/>
</dbReference>
<protein>
    <submittedName>
        <fullName evidence="2">Uncharacterized protein</fullName>
    </submittedName>
</protein>